<reference evidence="9 10" key="1">
    <citation type="submission" date="2020-04" db="EMBL/GenBank/DDBJ databases">
        <title>Flammeovirga sp. SR4, a novel species isolated from seawater.</title>
        <authorList>
            <person name="Wang X."/>
        </authorList>
    </citation>
    <scope>NUCLEOTIDE SEQUENCE [LARGE SCALE GENOMIC DNA]</scope>
    <source>
        <strain evidence="9 10">ATCC 23126</strain>
    </source>
</reference>
<dbReference type="InterPro" id="IPR017853">
    <property type="entry name" value="GH"/>
</dbReference>
<comment type="similarity">
    <text evidence="2 7">Belongs to the glycosyl hydrolase 3 family.</text>
</comment>
<dbReference type="Pfam" id="PF01915">
    <property type="entry name" value="Glyco_hydro_3_C"/>
    <property type="match status" value="1"/>
</dbReference>
<dbReference type="PRINTS" id="PR00133">
    <property type="entry name" value="GLHYDRLASE3"/>
</dbReference>
<dbReference type="EC" id="3.2.1.21" evidence="3"/>
<dbReference type="InterPro" id="IPR036962">
    <property type="entry name" value="Glyco_hydro_3_N_sf"/>
</dbReference>
<dbReference type="SUPFAM" id="SSF51445">
    <property type="entry name" value="(Trans)glycosidases"/>
    <property type="match status" value="1"/>
</dbReference>
<keyword evidence="5 7" id="KW-0378">Hydrolase</keyword>
<dbReference type="Pfam" id="PF00933">
    <property type="entry name" value="Glyco_hydro_3"/>
    <property type="match status" value="1"/>
</dbReference>
<keyword evidence="10" id="KW-1185">Reference proteome</keyword>
<evidence type="ECO:0000259" key="8">
    <source>
        <dbReference type="SMART" id="SM01217"/>
    </source>
</evidence>
<accession>A0A7X9RU54</accession>
<dbReference type="FunFam" id="2.60.40.10:FF:000495">
    <property type="entry name" value="Periplasmic beta-glucosidase"/>
    <property type="match status" value="1"/>
</dbReference>
<dbReference type="GO" id="GO:0008422">
    <property type="term" value="F:beta-glucosidase activity"/>
    <property type="evidence" value="ECO:0007669"/>
    <property type="project" value="UniProtKB-EC"/>
</dbReference>
<dbReference type="RefSeq" id="WP_169656928.1">
    <property type="nucleotide sequence ID" value="NZ_JABANE010000026.1"/>
</dbReference>
<dbReference type="Gene3D" id="3.20.20.300">
    <property type="entry name" value="Glycoside hydrolase, family 3, N-terminal domain"/>
    <property type="match status" value="1"/>
</dbReference>
<comment type="catalytic activity">
    <reaction evidence="1">
        <text>Hydrolysis of terminal, non-reducing beta-D-glucosyl residues with release of beta-D-glucose.</text>
        <dbReference type="EC" id="3.2.1.21"/>
    </reaction>
</comment>
<evidence type="ECO:0000256" key="4">
    <source>
        <dbReference type="ARBA" id="ARBA00022729"/>
    </source>
</evidence>
<dbReference type="InterPro" id="IPR002772">
    <property type="entry name" value="Glyco_hydro_3_C"/>
</dbReference>
<dbReference type="PANTHER" id="PTHR30620:SF16">
    <property type="entry name" value="LYSOSOMAL BETA GLUCOSIDASE"/>
    <property type="match status" value="1"/>
</dbReference>
<dbReference type="Pfam" id="PF14310">
    <property type="entry name" value="Fn3-like"/>
    <property type="match status" value="1"/>
</dbReference>
<dbReference type="PROSITE" id="PS00775">
    <property type="entry name" value="GLYCOSYL_HYDROL_F3"/>
    <property type="match status" value="1"/>
</dbReference>
<dbReference type="InterPro" id="IPR026891">
    <property type="entry name" value="Fn3-like"/>
</dbReference>
<dbReference type="InterPro" id="IPR019800">
    <property type="entry name" value="Glyco_hydro_3_AS"/>
</dbReference>
<evidence type="ECO:0000256" key="2">
    <source>
        <dbReference type="ARBA" id="ARBA00005336"/>
    </source>
</evidence>
<dbReference type="Gene3D" id="2.60.40.10">
    <property type="entry name" value="Immunoglobulins"/>
    <property type="match status" value="1"/>
</dbReference>
<keyword evidence="6 7" id="KW-0326">Glycosidase</keyword>
<gene>
    <name evidence="9" type="ORF">HHU12_11705</name>
</gene>
<evidence type="ECO:0000256" key="1">
    <source>
        <dbReference type="ARBA" id="ARBA00000448"/>
    </source>
</evidence>
<proteinExistence type="inferred from homology"/>
<protein>
    <recommendedName>
        <fullName evidence="3">beta-glucosidase</fullName>
        <ecNumber evidence="3">3.2.1.21</ecNumber>
    </recommendedName>
</protein>
<comment type="caution">
    <text evidence="9">The sequence shown here is derived from an EMBL/GenBank/DDBJ whole genome shotgun (WGS) entry which is preliminary data.</text>
</comment>
<evidence type="ECO:0000256" key="7">
    <source>
        <dbReference type="RuleBase" id="RU361161"/>
    </source>
</evidence>
<dbReference type="PANTHER" id="PTHR30620">
    <property type="entry name" value="PERIPLASMIC BETA-GLUCOSIDASE-RELATED"/>
    <property type="match status" value="1"/>
</dbReference>
<evidence type="ECO:0000313" key="9">
    <source>
        <dbReference type="EMBL" id="NME68627.1"/>
    </source>
</evidence>
<dbReference type="GO" id="GO:0009251">
    <property type="term" value="P:glucan catabolic process"/>
    <property type="evidence" value="ECO:0007669"/>
    <property type="project" value="TreeGrafter"/>
</dbReference>
<name>A0A7X9RU54_9BACT</name>
<feature type="domain" description="Fibronectin type III-like" evidence="8">
    <location>
        <begin position="688"/>
        <end position="757"/>
    </location>
</feature>
<dbReference type="FunFam" id="3.20.20.300:FF:000007">
    <property type="entry name" value="Lysosomal beta glucosidase"/>
    <property type="match status" value="1"/>
</dbReference>
<dbReference type="Proteomes" id="UP000576082">
    <property type="component" value="Unassembled WGS sequence"/>
</dbReference>
<keyword evidence="4" id="KW-0732">Signal</keyword>
<dbReference type="EMBL" id="JABANE010000026">
    <property type="protein sequence ID" value="NME68627.1"/>
    <property type="molecule type" value="Genomic_DNA"/>
</dbReference>
<dbReference type="Gene3D" id="3.40.50.1700">
    <property type="entry name" value="Glycoside hydrolase family 3 C-terminal domain"/>
    <property type="match status" value="1"/>
</dbReference>
<dbReference type="InterPro" id="IPR051915">
    <property type="entry name" value="Cellulose_Degrad_GH3"/>
</dbReference>
<dbReference type="InterPro" id="IPR013783">
    <property type="entry name" value="Ig-like_fold"/>
</dbReference>
<dbReference type="InterPro" id="IPR001764">
    <property type="entry name" value="Glyco_hydro_3_N"/>
</dbReference>
<evidence type="ECO:0000256" key="6">
    <source>
        <dbReference type="ARBA" id="ARBA00023295"/>
    </source>
</evidence>
<evidence type="ECO:0000313" key="10">
    <source>
        <dbReference type="Proteomes" id="UP000576082"/>
    </source>
</evidence>
<dbReference type="AlphaFoldDB" id="A0A7X9RU54"/>
<evidence type="ECO:0000256" key="5">
    <source>
        <dbReference type="ARBA" id="ARBA00022801"/>
    </source>
</evidence>
<sequence>MNKLKILAVFFFAGIGLLLFSAKEKNTNIEDEKIEQLLKQMTLEEKVGQMTQVTLEVISKGEGPFNMDKSWALDQKKLEDVLLNYHVGSILNTAGEVRTPQEWYEVIKPIQDVAVNNTRLKIPVLYGIDAIHGMYSAGATMFPQEVAMGAAWNPELVRKSSEVIAYETRACGIPWTFNPTLDLGIDPRWPRMWESYGEDPYLQSVMGVASVKGYEGADVSDPHQVASCLKHYIGYGAPRSGKDRTPAWIPETFLREYFLPPFAAAVKAGAKSIMVNSGEINGMPVHASKKLLTDILRGELGFEGVVVTDWFDINNLVERHHIAATKKEAVKKAILAGIDMSMVPYDVEFSKDLIALVKEGEISEERIDSSVRRILKMKYELGLFENPLTDYRKYPEYGGEKHHQLARESAHEAITLLKNEKSILPLKKEAKILVTGPNANSMRSLNGGWTYTWQGEATNKHAADHNTIVEALQAQSNNIIFEEGVKYPENNPDYKVDEIVDIQKAVTAAKKVDYILLCLGENSYTEKPGDLDDLTLSENQLQLAHAMIATNKPVILILNEGRPRIISSFEDKVKAVVQLYLPGNEGGNALADILYGKINPSGKLPYTYPRYANDLVPYYHKFSASTAHTDGNINNNHKIKAQYAFGFGLSYTTFKYEDLKLSSTKISSDDELEVSVKVTNTGEREGKEVVQLYTTDLVASLSPSVKRLRRFEKVNLKAGESKTITFKINKTDLSFIGHDNKPVVEAGEFIISTGNLQQKFELLDTKQL</sequence>
<dbReference type="InterPro" id="IPR036881">
    <property type="entry name" value="Glyco_hydro_3_C_sf"/>
</dbReference>
<evidence type="ECO:0000256" key="3">
    <source>
        <dbReference type="ARBA" id="ARBA00012744"/>
    </source>
</evidence>
<organism evidence="9 10">
    <name type="scientific">Flammeovirga aprica JL-4</name>
    <dbReference type="NCBI Taxonomy" id="694437"/>
    <lineage>
        <taxon>Bacteria</taxon>
        <taxon>Pseudomonadati</taxon>
        <taxon>Bacteroidota</taxon>
        <taxon>Cytophagia</taxon>
        <taxon>Cytophagales</taxon>
        <taxon>Flammeovirgaceae</taxon>
        <taxon>Flammeovirga</taxon>
    </lineage>
</organism>
<dbReference type="SMART" id="SM01217">
    <property type="entry name" value="Fn3_like"/>
    <property type="match status" value="1"/>
</dbReference>
<dbReference type="SUPFAM" id="SSF52279">
    <property type="entry name" value="Beta-D-glucan exohydrolase, C-terminal domain"/>
    <property type="match status" value="1"/>
</dbReference>